<feature type="domain" description="HTH tetR-type" evidence="5">
    <location>
        <begin position="31"/>
        <end position="91"/>
    </location>
</feature>
<dbReference type="EMBL" id="BANU01000007">
    <property type="protein sequence ID" value="GAC60109.1"/>
    <property type="molecule type" value="Genomic_DNA"/>
</dbReference>
<keyword evidence="1" id="KW-0805">Transcription regulation</keyword>
<evidence type="ECO:0000313" key="7">
    <source>
        <dbReference type="Proteomes" id="UP000035083"/>
    </source>
</evidence>
<evidence type="ECO:0000256" key="2">
    <source>
        <dbReference type="ARBA" id="ARBA00023125"/>
    </source>
</evidence>
<comment type="caution">
    <text evidence="6">The sequence shown here is derived from an EMBL/GenBank/DDBJ whole genome shotgun (WGS) entry which is preliminary data.</text>
</comment>
<sequence length="252" mass="27145">MADETENVRRTVELLWRAPSDVQVRPGPRQRTTVEAVVRAAVAIADANGLAQLSMRVLAADVGLKPMGLYTYVPNREILLALMIDAVAVEDTAIDTSATIDAVLRAVADQYRDEILRHPWLLDVPAWRPVPGPGSSHRYEVQLSAVAAAGARSGKHFGDVELDAVIASLRAFAIGNARSRIDQMVTYANSGMTDEQWWETAGPLLADAMPEGRYPISSQVGTAVGEEFAGPGNADHAYEFGLTRLIAGIIRG</sequence>
<evidence type="ECO:0000256" key="1">
    <source>
        <dbReference type="ARBA" id="ARBA00023015"/>
    </source>
</evidence>
<dbReference type="InterPro" id="IPR004111">
    <property type="entry name" value="Repressor_TetR_C"/>
</dbReference>
<accession>L7LGV0</accession>
<evidence type="ECO:0000256" key="4">
    <source>
        <dbReference type="PROSITE-ProRule" id="PRU00335"/>
    </source>
</evidence>
<reference evidence="6 7" key="1">
    <citation type="submission" date="2012-12" db="EMBL/GenBank/DDBJ databases">
        <title>Whole genome shotgun sequence of Gordonia sihwensis NBRC 108236.</title>
        <authorList>
            <person name="Yoshida I."/>
            <person name="Hosoyama A."/>
            <person name="Tsuchikane K."/>
            <person name="Ando Y."/>
            <person name="Baba S."/>
            <person name="Ohji S."/>
            <person name="Hamada M."/>
            <person name="Tamura T."/>
            <person name="Yamazoe A."/>
            <person name="Yamazaki S."/>
            <person name="Fujita N."/>
        </authorList>
    </citation>
    <scope>NUCLEOTIDE SEQUENCE [LARGE SCALE GENOMIC DNA]</scope>
    <source>
        <strain evidence="6 7">NBRC 108236</strain>
    </source>
</reference>
<dbReference type="eggNOG" id="COG1309">
    <property type="taxonomic scope" value="Bacteria"/>
</dbReference>
<dbReference type="InterPro" id="IPR036271">
    <property type="entry name" value="Tet_transcr_reg_TetR-rel_C_sf"/>
</dbReference>
<dbReference type="AlphaFoldDB" id="L7LGV0"/>
<keyword evidence="3" id="KW-0804">Transcription</keyword>
<dbReference type="Gene3D" id="1.10.10.60">
    <property type="entry name" value="Homeodomain-like"/>
    <property type="match status" value="1"/>
</dbReference>
<dbReference type="Pfam" id="PF02909">
    <property type="entry name" value="TetR_C_1"/>
    <property type="match status" value="1"/>
</dbReference>
<name>L7LGV0_9ACTN</name>
<dbReference type="SUPFAM" id="SSF48498">
    <property type="entry name" value="Tetracyclin repressor-like, C-terminal domain"/>
    <property type="match status" value="1"/>
</dbReference>
<keyword evidence="2 4" id="KW-0238">DNA-binding</keyword>
<organism evidence="6 7">
    <name type="scientific">Gordonia sihwensis NBRC 108236</name>
    <dbReference type="NCBI Taxonomy" id="1223544"/>
    <lineage>
        <taxon>Bacteria</taxon>
        <taxon>Bacillati</taxon>
        <taxon>Actinomycetota</taxon>
        <taxon>Actinomycetes</taxon>
        <taxon>Mycobacteriales</taxon>
        <taxon>Gordoniaceae</taxon>
        <taxon>Gordonia</taxon>
    </lineage>
</organism>
<dbReference type="Proteomes" id="UP000035083">
    <property type="component" value="Unassembled WGS sequence"/>
</dbReference>
<evidence type="ECO:0000259" key="5">
    <source>
        <dbReference type="PROSITE" id="PS50977"/>
    </source>
</evidence>
<keyword evidence="7" id="KW-1185">Reference proteome</keyword>
<gene>
    <name evidence="6" type="ORF">GSI01S_07_00550</name>
</gene>
<dbReference type="InterPro" id="IPR009057">
    <property type="entry name" value="Homeodomain-like_sf"/>
</dbReference>
<evidence type="ECO:0000313" key="6">
    <source>
        <dbReference type="EMBL" id="GAC60109.1"/>
    </source>
</evidence>
<dbReference type="InterPro" id="IPR001647">
    <property type="entry name" value="HTH_TetR"/>
</dbReference>
<protein>
    <submittedName>
        <fullName evidence="6">Putative TetR family transcriptional regulator</fullName>
    </submittedName>
</protein>
<dbReference type="GO" id="GO:0003677">
    <property type="term" value="F:DNA binding"/>
    <property type="evidence" value="ECO:0007669"/>
    <property type="project" value="UniProtKB-UniRule"/>
</dbReference>
<feature type="DNA-binding region" description="H-T-H motif" evidence="4">
    <location>
        <begin position="54"/>
        <end position="73"/>
    </location>
</feature>
<dbReference type="RefSeq" id="WP_006895439.1">
    <property type="nucleotide sequence ID" value="NZ_BANU01000007.1"/>
</dbReference>
<dbReference type="SUPFAM" id="SSF46689">
    <property type="entry name" value="Homeodomain-like"/>
    <property type="match status" value="1"/>
</dbReference>
<dbReference type="Gene3D" id="1.10.357.10">
    <property type="entry name" value="Tetracycline Repressor, domain 2"/>
    <property type="match status" value="1"/>
</dbReference>
<dbReference type="GO" id="GO:0045892">
    <property type="term" value="P:negative regulation of DNA-templated transcription"/>
    <property type="evidence" value="ECO:0007669"/>
    <property type="project" value="InterPro"/>
</dbReference>
<proteinExistence type="predicted"/>
<evidence type="ECO:0000256" key="3">
    <source>
        <dbReference type="ARBA" id="ARBA00023163"/>
    </source>
</evidence>
<dbReference type="PROSITE" id="PS50977">
    <property type="entry name" value="HTH_TETR_2"/>
    <property type="match status" value="1"/>
</dbReference>